<dbReference type="eggNOG" id="KOG4364">
    <property type="taxonomic scope" value="Eukaryota"/>
</dbReference>
<dbReference type="Proteomes" id="UP000000305">
    <property type="component" value="Unassembled WGS sequence"/>
</dbReference>
<dbReference type="KEGG" id="dpx:DAPPUDRAFT_264049"/>
<feature type="region of interest" description="Disordered" evidence="5">
    <location>
        <begin position="136"/>
        <end position="255"/>
    </location>
</feature>
<proteinExistence type="predicted"/>
<evidence type="ECO:0000313" key="7">
    <source>
        <dbReference type="EMBL" id="EFX65892.1"/>
    </source>
</evidence>
<dbReference type="OMA" id="WSKCTEA"/>
<dbReference type="OrthoDB" id="79480at2759"/>
<accession>E9HQT3</accession>
<feature type="compositionally biased region" description="Acidic residues" evidence="5">
    <location>
        <begin position="304"/>
        <end position="316"/>
    </location>
</feature>
<organism evidence="7 8">
    <name type="scientific">Daphnia pulex</name>
    <name type="common">Water flea</name>
    <dbReference type="NCBI Taxonomy" id="6669"/>
    <lineage>
        <taxon>Eukaryota</taxon>
        <taxon>Metazoa</taxon>
        <taxon>Ecdysozoa</taxon>
        <taxon>Arthropoda</taxon>
        <taxon>Crustacea</taxon>
        <taxon>Branchiopoda</taxon>
        <taxon>Diplostraca</taxon>
        <taxon>Cladocera</taxon>
        <taxon>Anomopoda</taxon>
        <taxon>Daphniidae</taxon>
        <taxon>Daphnia</taxon>
    </lineage>
</organism>
<feature type="compositionally biased region" description="Basic and acidic residues" evidence="5">
    <location>
        <begin position="136"/>
        <end position="192"/>
    </location>
</feature>
<dbReference type="GO" id="GO:0006281">
    <property type="term" value="P:DNA repair"/>
    <property type="evidence" value="ECO:0007669"/>
    <property type="project" value="UniProtKB-KW"/>
</dbReference>
<feature type="region of interest" description="Disordered" evidence="5">
    <location>
        <begin position="287"/>
        <end position="334"/>
    </location>
</feature>
<keyword evidence="4" id="KW-0539">Nucleus</keyword>
<evidence type="ECO:0000313" key="8">
    <source>
        <dbReference type="Proteomes" id="UP000000305"/>
    </source>
</evidence>
<dbReference type="Pfam" id="PF12253">
    <property type="entry name" value="CAF1A_dimeriz"/>
    <property type="match status" value="1"/>
</dbReference>
<evidence type="ECO:0000256" key="4">
    <source>
        <dbReference type="ARBA" id="ARBA00023242"/>
    </source>
</evidence>
<dbReference type="InterPro" id="IPR022043">
    <property type="entry name" value="CAF1A_DD"/>
</dbReference>
<dbReference type="PANTHER" id="PTHR15272">
    <property type="entry name" value="CHROMATIN ASSEMBLY FACTOR 1 SUBUNIT A CAF-1 SUBUNIT A"/>
    <property type="match status" value="1"/>
</dbReference>
<name>E9HQT3_DAPPU</name>
<dbReference type="EMBL" id="GL732725">
    <property type="protein sequence ID" value="EFX65892.1"/>
    <property type="molecule type" value="Genomic_DNA"/>
</dbReference>
<dbReference type="InParanoid" id="E9HQT3"/>
<evidence type="ECO:0000256" key="2">
    <source>
        <dbReference type="ARBA" id="ARBA00022763"/>
    </source>
</evidence>
<dbReference type="GO" id="GO:0006334">
    <property type="term" value="P:nucleosome assembly"/>
    <property type="evidence" value="ECO:0000318"/>
    <property type="project" value="GO_Central"/>
</dbReference>
<protein>
    <recommendedName>
        <fullName evidence="6">Chromatin assembly factor 1 subunit A dimerization domain-containing protein</fullName>
    </recommendedName>
</protein>
<dbReference type="PhylomeDB" id="E9HQT3"/>
<evidence type="ECO:0000259" key="6">
    <source>
        <dbReference type="Pfam" id="PF12253"/>
    </source>
</evidence>
<comment type="subcellular location">
    <subcellularLocation>
        <location evidence="1">Nucleus</location>
    </subcellularLocation>
</comment>
<dbReference type="PANTHER" id="PTHR15272:SF0">
    <property type="entry name" value="CHROMATIN ASSEMBLY FACTOR 1 SUBUNIT A"/>
    <property type="match status" value="1"/>
</dbReference>
<sequence length="672" mass="76398">MSGPGGSSRQPDLVKNIHKVDVKALKAHFLATTTDINSPLPGKLHRLHSVMDLYLSGTDRGAAKPKKEFKPTIPVDTGHRKAQLGKVNKEAAAALCASSRGSFLSSHHDIELGDGPSQTESELDVGFHNSCVEVLEDKASTPRKQERGKKLSKETKEEEEKQKKAEERKREKKNKFEAREAEKQKKIEEKTAEKKKKEKDKKLEDKEKKKKEQEKETENKRKEEEKKQNDVKENDEKKKDENEDEPGAPINNEGIVTIVHAVSRRMRPKLLKFQENLRPAYWGTWRKSSNSVGPRRPFGKETTFDYDVDSDDEWEKEAEPGESLTDSECEGERERVDHQFVVPDGYLSEEEGEKHEDGRASERERFLKELKEKARSRFKPSVIGCLWSGDESSTNQQDFDVLRRSAAVVLCDSLPIKIVSREWNCENGESPMADDVARSKNKASKRRVSDKDIPAFIRILHGSRRKIGLISDEFLSHLERNTAEENKNGPSRLEVIVKIAKIASWSKCTEAGAKNGRKCWLVQSDVLDRYNLSGLSTINTWEYATVDIPALIRVLHGSTRKIKKIADEFLLHLERNRPRAEENKNGSPSRIEVCAKIAKIASWSKCTEAGAMYGKKCWLVQSDVLDRYNLVELSVINTTETKKRGRKADDSRTEEDIPQAKISRVSFTKKNV</sequence>
<keyword evidence="2" id="KW-0227">DNA damage</keyword>
<dbReference type="HOGENOM" id="CLU_408964_0_0_1"/>
<evidence type="ECO:0000256" key="3">
    <source>
        <dbReference type="ARBA" id="ARBA00023204"/>
    </source>
</evidence>
<reference evidence="7 8" key="1">
    <citation type="journal article" date="2011" name="Science">
        <title>The ecoresponsive genome of Daphnia pulex.</title>
        <authorList>
            <person name="Colbourne J.K."/>
            <person name="Pfrender M.E."/>
            <person name="Gilbert D."/>
            <person name="Thomas W.K."/>
            <person name="Tucker A."/>
            <person name="Oakley T.H."/>
            <person name="Tokishita S."/>
            <person name="Aerts A."/>
            <person name="Arnold G.J."/>
            <person name="Basu M.K."/>
            <person name="Bauer D.J."/>
            <person name="Caceres C.E."/>
            <person name="Carmel L."/>
            <person name="Casola C."/>
            <person name="Choi J.H."/>
            <person name="Detter J.C."/>
            <person name="Dong Q."/>
            <person name="Dusheyko S."/>
            <person name="Eads B.D."/>
            <person name="Frohlich T."/>
            <person name="Geiler-Samerotte K.A."/>
            <person name="Gerlach D."/>
            <person name="Hatcher P."/>
            <person name="Jogdeo S."/>
            <person name="Krijgsveld J."/>
            <person name="Kriventseva E.V."/>
            <person name="Kultz D."/>
            <person name="Laforsch C."/>
            <person name="Lindquist E."/>
            <person name="Lopez J."/>
            <person name="Manak J.R."/>
            <person name="Muller J."/>
            <person name="Pangilinan J."/>
            <person name="Patwardhan R.P."/>
            <person name="Pitluck S."/>
            <person name="Pritham E.J."/>
            <person name="Rechtsteiner A."/>
            <person name="Rho M."/>
            <person name="Rogozin I.B."/>
            <person name="Sakarya O."/>
            <person name="Salamov A."/>
            <person name="Schaack S."/>
            <person name="Shapiro H."/>
            <person name="Shiga Y."/>
            <person name="Skalitzky C."/>
            <person name="Smith Z."/>
            <person name="Souvorov A."/>
            <person name="Sung W."/>
            <person name="Tang Z."/>
            <person name="Tsuchiya D."/>
            <person name="Tu H."/>
            <person name="Vos H."/>
            <person name="Wang M."/>
            <person name="Wolf Y.I."/>
            <person name="Yamagata H."/>
            <person name="Yamada T."/>
            <person name="Ye Y."/>
            <person name="Shaw J.R."/>
            <person name="Andrews J."/>
            <person name="Crease T.J."/>
            <person name="Tang H."/>
            <person name="Lucas S.M."/>
            <person name="Robertson H.M."/>
            <person name="Bork P."/>
            <person name="Koonin E.V."/>
            <person name="Zdobnov E.M."/>
            <person name="Grigoriev I.V."/>
            <person name="Lynch M."/>
            <person name="Boore J.L."/>
        </authorList>
    </citation>
    <scope>NUCLEOTIDE SEQUENCE [LARGE SCALE GENOMIC DNA]</scope>
</reference>
<gene>
    <name evidence="7" type="ORF">DAPPUDRAFT_264049</name>
</gene>
<evidence type="ECO:0000256" key="5">
    <source>
        <dbReference type="SAM" id="MobiDB-lite"/>
    </source>
</evidence>
<dbReference type="GO" id="GO:0005634">
    <property type="term" value="C:nucleus"/>
    <property type="evidence" value="ECO:0000318"/>
    <property type="project" value="GO_Central"/>
</dbReference>
<keyword evidence="3" id="KW-0234">DNA repair</keyword>
<feature type="domain" description="Chromatin assembly factor 1 subunit A dimerization" evidence="6">
    <location>
        <begin position="269"/>
        <end position="336"/>
    </location>
</feature>
<dbReference type="STRING" id="6669.E9HQT3"/>
<dbReference type="AlphaFoldDB" id="E9HQT3"/>
<keyword evidence="8" id="KW-1185">Reference proteome</keyword>
<feature type="compositionally biased region" description="Basic and acidic residues" evidence="5">
    <location>
        <begin position="200"/>
        <end position="241"/>
    </location>
</feature>
<dbReference type="GO" id="GO:0033186">
    <property type="term" value="C:CAF-1 complex"/>
    <property type="evidence" value="ECO:0000318"/>
    <property type="project" value="GO_Central"/>
</dbReference>
<evidence type="ECO:0000256" key="1">
    <source>
        <dbReference type="ARBA" id="ARBA00004123"/>
    </source>
</evidence>